<feature type="compositionally biased region" description="Basic and acidic residues" evidence="7">
    <location>
        <begin position="136"/>
        <end position="146"/>
    </location>
</feature>
<feature type="domain" description="Septum formation inhibitor MinC N-terminal" evidence="9">
    <location>
        <begin position="13"/>
        <end position="84"/>
    </location>
</feature>
<sequence>MSQADLLDHDPVFQLKGSMLAVTVLELAHNDLPRLDRQLADKVAQAPNFFRDTPLVLALDKLPDGEGQLDLQGVLDICRRHGLRTLAVRASREEDIRLATMFDIPVLPPSGSSRERAVEPKDAVPQVTGAAPVRRPRGEKLSEKVVEQAAGAGVQADKSVEKPAEQAAEAKPEKPVDAPAEATAEAQEATAEAAPEKPAEPPAPVVRPTKLVTTPVRGGVQIYAAGGDLIVLAPVSPGAELLADGNIHVYGPMRGRALAGVKGDTSARIFCQQLAAELVSIAGNYKVAEDLRRSPQWGQAVHVSLSGDVLNITRL</sequence>
<keyword evidence="3 6" id="KW-0717">Septation</keyword>
<name>A0A9X7N397_PSEDE</name>
<evidence type="ECO:0000256" key="1">
    <source>
        <dbReference type="ARBA" id="ARBA00006291"/>
    </source>
</evidence>
<dbReference type="Pfam" id="PF03775">
    <property type="entry name" value="MinC_C"/>
    <property type="match status" value="1"/>
</dbReference>
<dbReference type="Pfam" id="PF05209">
    <property type="entry name" value="MinC_N"/>
    <property type="match status" value="1"/>
</dbReference>
<dbReference type="OrthoDB" id="9794530at2"/>
<evidence type="ECO:0000256" key="4">
    <source>
        <dbReference type="ARBA" id="ARBA00023306"/>
    </source>
</evidence>
<keyword evidence="11" id="KW-1185">Reference proteome</keyword>
<dbReference type="GO" id="GO:0051302">
    <property type="term" value="P:regulation of cell division"/>
    <property type="evidence" value="ECO:0007669"/>
    <property type="project" value="InterPro"/>
</dbReference>
<feature type="domain" description="Septum formation inhibitor MinC C-terminal" evidence="8">
    <location>
        <begin position="212"/>
        <end position="312"/>
    </location>
</feature>
<reference evidence="10 11" key="1">
    <citation type="submission" date="2019-09" db="EMBL/GenBank/DDBJ databases">
        <title>Prosopis cineraria nodule microbiome.</title>
        <authorList>
            <person name="Chaluvadi S.R."/>
            <person name="Ali R."/>
            <person name="Wang X."/>
        </authorList>
    </citation>
    <scope>NUCLEOTIDE SEQUENCE [LARGE SCALE GENOMIC DNA]</scope>
    <source>
        <strain evidence="10 11">BG1</strain>
    </source>
</reference>
<dbReference type="HAMAP" id="MF_00267">
    <property type="entry name" value="MinC"/>
    <property type="match status" value="1"/>
</dbReference>
<dbReference type="EMBL" id="CP043626">
    <property type="protein sequence ID" value="QEY72950.1"/>
    <property type="molecule type" value="Genomic_DNA"/>
</dbReference>
<dbReference type="GO" id="GO:1901891">
    <property type="term" value="P:regulation of cell septum assembly"/>
    <property type="evidence" value="ECO:0007669"/>
    <property type="project" value="InterPro"/>
</dbReference>
<dbReference type="InterPro" id="IPR016098">
    <property type="entry name" value="CAP/MinC_C"/>
</dbReference>
<evidence type="ECO:0000313" key="10">
    <source>
        <dbReference type="EMBL" id="QEY72950.1"/>
    </source>
</evidence>
<evidence type="ECO:0000259" key="9">
    <source>
        <dbReference type="Pfam" id="PF05209"/>
    </source>
</evidence>
<dbReference type="InterPro" id="IPR005526">
    <property type="entry name" value="Septum_form_inhib_MinC_C"/>
</dbReference>
<gene>
    <name evidence="6 10" type="primary">minC</name>
    <name evidence="10" type="ORF">F1C79_15800</name>
</gene>
<dbReference type="PANTHER" id="PTHR34108">
    <property type="entry name" value="SEPTUM SITE-DETERMINING PROTEIN MINC"/>
    <property type="match status" value="1"/>
</dbReference>
<keyword evidence="2 6" id="KW-0132">Cell division</keyword>
<protein>
    <recommendedName>
        <fullName evidence="6">Probable septum site-determining protein MinC</fullName>
    </recommendedName>
</protein>
<evidence type="ECO:0000259" key="8">
    <source>
        <dbReference type="Pfam" id="PF03775"/>
    </source>
</evidence>
<dbReference type="InterPro" id="IPR036145">
    <property type="entry name" value="MinC_C_sf"/>
</dbReference>
<dbReference type="AlphaFoldDB" id="A0A9X7N397"/>
<dbReference type="GO" id="GO:0000902">
    <property type="term" value="P:cell morphogenesis"/>
    <property type="evidence" value="ECO:0007669"/>
    <property type="project" value="InterPro"/>
</dbReference>
<feature type="region of interest" description="Disordered" evidence="7">
    <location>
        <begin position="105"/>
        <end position="210"/>
    </location>
</feature>
<feature type="compositionally biased region" description="Low complexity" evidence="7">
    <location>
        <begin position="178"/>
        <end position="193"/>
    </location>
</feature>
<evidence type="ECO:0000256" key="2">
    <source>
        <dbReference type="ARBA" id="ARBA00022618"/>
    </source>
</evidence>
<evidence type="ECO:0000313" key="11">
    <source>
        <dbReference type="Proteomes" id="UP000326659"/>
    </source>
</evidence>
<feature type="compositionally biased region" description="Basic and acidic residues" evidence="7">
    <location>
        <begin position="113"/>
        <end position="122"/>
    </location>
</feature>
<accession>A0A9X7N397</accession>
<dbReference type="SUPFAM" id="SSF63848">
    <property type="entry name" value="Cell-division inhibitor MinC, C-terminal domain"/>
    <property type="match status" value="1"/>
</dbReference>
<dbReference type="Gene3D" id="3.30.70.260">
    <property type="match status" value="1"/>
</dbReference>
<dbReference type="InterPro" id="IPR007874">
    <property type="entry name" value="MinC_N"/>
</dbReference>
<dbReference type="Proteomes" id="UP000326659">
    <property type="component" value="Chromosome"/>
</dbReference>
<feature type="compositionally biased region" description="Low complexity" evidence="7">
    <location>
        <begin position="147"/>
        <end position="156"/>
    </location>
</feature>
<dbReference type="InterPro" id="IPR013033">
    <property type="entry name" value="MinC"/>
</dbReference>
<organism evidence="10 11">
    <name type="scientific">Pseudomonas denitrificans</name>
    <dbReference type="NCBI Taxonomy" id="43306"/>
    <lineage>
        <taxon>Bacteria</taxon>
        <taxon>Pseudomonadati</taxon>
        <taxon>Pseudomonadota</taxon>
        <taxon>Gammaproteobacteria</taxon>
        <taxon>Pseudomonadales</taxon>
        <taxon>Pseudomonadaceae</taxon>
        <taxon>Halopseudomonas</taxon>
    </lineage>
</organism>
<comment type="similarity">
    <text evidence="1 6">Belongs to the MinC family.</text>
</comment>
<comment type="subunit">
    <text evidence="6">Interacts with MinD and FtsZ.</text>
</comment>
<dbReference type="KEGG" id="pden:F1C79_15800"/>
<keyword evidence="4 6" id="KW-0131">Cell cycle</keyword>
<feature type="compositionally biased region" description="Basic and acidic residues" evidence="7">
    <location>
        <begin position="158"/>
        <end position="176"/>
    </location>
</feature>
<evidence type="ECO:0000256" key="5">
    <source>
        <dbReference type="ARBA" id="ARBA00025606"/>
    </source>
</evidence>
<dbReference type="NCBIfam" id="TIGR01222">
    <property type="entry name" value="minC"/>
    <property type="match status" value="1"/>
</dbReference>
<evidence type="ECO:0000256" key="3">
    <source>
        <dbReference type="ARBA" id="ARBA00023210"/>
    </source>
</evidence>
<proteinExistence type="inferred from homology"/>
<dbReference type="PANTHER" id="PTHR34108:SF1">
    <property type="entry name" value="SEPTUM SITE-DETERMINING PROTEIN MINC"/>
    <property type="match status" value="1"/>
</dbReference>
<dbReference type="Gene3D" id="2.160.20.70">
    <property type="match status" value="1"/>
</dbReference>
<evidence type="ECO:0000256" key="7">
    <source>
        <dbReference type="SAM" id="MobiDB-lite"/>
    </source>
</evidence>
<dbReference type="RefSeq" id="WP_081520222.1">
    <property type="nucleotide sequence ID" value="NZ_CP043626.1"/>
</dbReference>
<dbReference type="GO" id="GO:0000917">
    <property type="term" value="P:division septum assembly"/>
    <property type="evidence" value="ECO:0007669"/>
    <property type="project" value="UniProtKB-KW"/>
</dbReference>
<evidence type="ECO:0000256" key="6">
    <source>
        <dbReference type="HAMAP-Rule" id="MF_00267"/>
    </source>
</evidence>
<comment type="function">
    <text evidence="5 6">Cell division inhibitor that blocks the formation of polar Z ring septums. Rapidly oscillates between the poles of the cell to destabilize FtsZ filaments that have formed before they mature into polar Z rings. Prevents FtsZ polymerization.</text>
</comment>